<name>A0A2C5Z6F8_9HYPO</name>
<sequence>MLDLYVWGQAFDLPSIDIECLAAICYLHNAASHTAWRLIPSNDPSISPSGQFPALLHDGYWVSGYSQIIDHLTAKSLCQDLDEHLDAAQRADGVASSAYLLSHAAPLVDLSLFVSAANWAATTRPAYTALLPFPLTWTVPPLLRAQAIERSEHLGLSELDSDFDPNSGMHLTGQSLPESLRRHLPHISHKSVRGEMTPEQAVAIRLVGLAKDCLTLLDALMAEASSGEDIPRFFANTPLSSLDCLAYGHLALMLKPPVPRKFLKECIETEAPRLAVFVDSLSIKLADLPWASPQPTTLLRLAARFLDSAIRHAPTIGDYYTNQVCRNAHNGSRGSGRRVLMHLSGLLAAAAAAGYALYTYRSLQPFGASTQIWRNQQRDSAAVQATVAS</sequence>
<evidence type="ECO:0000256" key="5">
    <source>
        <dbReference type="ARBA" id="ARBA00023128"/>
    </source>
</evidence>
<keyword evidence="2" id="KW-0813">Transport</keyword>
<keyword evidence="9" id="KW-1185">Reference proteome</keyword>
<dbReference type="InterPro" id="IPR050931">
    <property type="entry name" value="Mito_Protein_Transport_Metaxin"/>
</dbReference>
<dbReference type="GO" id="GO:0007005">
    <property type="term" value="P:mitochondrion organization"/>
    <property type="evidence" value="ECO:0007669"/>
    <property type="project" value="TreeGrafter"/>
</dbReference>
<evidence type="ECO:0000313" key="8">
    <source>
        <dbReference type="EMBL" id="PHH75586.1"/>
    </source>
</evidence>
<protein>
    <recommendedName>
        <fullName evidence="7">Mitochondrial outer membrane transport complex Sam37/metaxin N-terminal domain-containing protein</fullName>
    </recommendedName>
</protein>
<evidence type="ECO:0000259" key="7">
    <source>
        <dbReference type="Pfam" id="PF10568"/>
    </source>
</evidence>
<dbReference type="EMBL" id="NJEU01000364">
    <property type="protein sequence ID" value="PHH75586.1"/>
    <property type="molecule type" value="Genomic_DNA"/>
</dbReference>
<dbReference type="Pfam" id="PF10568">
    <property type="entry name" value="Tom37"/>
    <property type="match status" value="1"/>
</dbReference>
<comment type="caution">
    <text evidence="8">The sequence shown here is derived from an EMBL/GenBank/DDBJ whole genome shotgun (WGS) entry which is preliminary data.</text>
</comment>
<keyword evidence="4" id="KW-0653">Protein transport</keyword>
<dbReference type="Proteomes" id="UP000224854">
    <property type="component" value="Unassembled WGS sequence"/>
</dbReference>
<comment type="subcellular location">
    <subcellularLocation>
        <location evidence="1">Mitochondrion outer membrane</location>
    </subcellularLocation>
</comment>
<dbReference type="OrthoDB" id="5835136at2759"/>
<evidence type="ECO:0000256" key="1">
    <source>
        <dbReference type="ARBA" id="ARBA00004294"/>
    </source>
</evidence>
<evidence type="ECO:0000256" key="2">
    <source>
        <dbReference type="ARBA" id="ARBA00022448"/>
    </source>
</evidence>
<evidence type="ECO:0000256" key="6">
    <source>
        <dbReference type="ARBA" id="ARBA00023136"/>
    </source>
</evidence>
<dbReference type="PANTHER" id="PTHR12289">
    <property type="entry name" value="METAXIN RELATED"/>
    <property type="match status" value="1"/>
</dbReference>
<keyword evidence="6" id="KW-0472">Membrane</keyword>
<dbReference type="AlphaFoldDB" id="A0A2C5Z6F8"/>
<feature type="domain" description="Mitochondrial outer membrane transport complex Sam37/metaxin N-terminal" evidence="7">
    <location>
        <begin position="20"/>
        <end position="144"/>
    </location>
</feature>
<gene>
    <name evidence="8" type="ORF">CDD82_4381</name>
</gene>
<proteinExistence type="predicted"/>
<organism evidence="8 9">
    <name type="scientific">Ophiocordyceps australis</name>
    <dbReference type="NCBI Taxonomy" id="1399860"/>
    <lineage>
        <taxon>Eukaryota</taxon>
        <taxon>Fungi</taxon>
        <taxon>Dikarya</taxon>
        <taxon>Ascomycota</taxon>
        <taxon>Pezizomycotina</taxon>
        <taxon>Sordariomycetes</taxon>
        <taxon>Hypocreomycetidae</taxon>
        <taxon>Hypocreales</taxon>
        <taxon>Ophiocordycipitaceae</taxon>
        <taxon>Ophiocordyceps</taxon>
    </lineage>
</organism>
<dbReference type="GO" id="GO:0001401">
    <property type="term" value="C:SAM complex"/>
    <property type="evidence" value="ECO:0007669"/>
    <property type="project" value="InterPro"/>
</dbReference>
<dbReference type="InterPro" id="IPR019564">
    <property type="entry name" value="Sam37/metaxin_N"/>
</dbReference>
<evidence type="ECO:0000313" key="9">
    <source>
        <dbReference type="Proteomes" id="UP000224854"/>
    </source>
</evidence>
<evidence type="ECO:0000256" key="4">
    <source>
        <dbReference type="ARBA" id="ARBA00022927"/>
    </source>
</evidence>
<dbReference type="GO" id="GO:0015031">
    <property type="term" value="P:protein transport"/>
    <property type="evidence" value="ECO:0007669"/>
    <property type="project" value="UniProtKB-KW"/>
</dbReference>
<dbReference type="PANTHER" id="PTHR12289:SF41">
    <property type="entry name" value="FAILED AXON CONNECTIONS-RELATED"/>
    <property type="match status" value="1"/>
</dbReference>
<keyword evidence="5" id="KW-0496">Mitochondrion</keyword>
<evidence type="ECO:0000256" key="3">
    <source>
        <dbReference type="ARBA" id="ARBA00022787"/>
    </source>
</evidence>
<accession>A0A2C5Z6F8</accession>
<dbReference type="CDD" id="cd03078">
    <property type="entry name" value="GST_N_Metaxin1_like"/>
    <property type="match status" value="1"/>
</dbReference>
<reference evidence="8 9" key="1">
    <citation type="submission" date="2017-06" db="EMBL/GenBank/DDBJ databases">
        <title>Ant-infecting Ophiocordyceps genomes reveal a high diversity of potential behavioral manipulation genes and a possible major role for enterotoxins.</title>
        <authorList>
            <person name="De Bekker C."/>
            <person name="Evans H.C."/>
            <person name="Brachmann A."/>
            <person name="Hughes D.P."/>
        </authorList>
    </citation>
    <scope>NUCLEOTIDE SEQUENCE [LARGE SCALE GENOMIC DNA]</scope>
    <source>
        <strain evidence="8 9">1348a</strain>
    </source>
</reference>
<keyword evidence="3" id="KW-1000">Mitochondrion outer membrane</keyword>